<evidence type="ECO:0000313" key="4">
    <source>
        <dbReference type="Proteomes" id="UP000249254"/>
    </source>
</evidence>
<dbReference type="GO" id="GO:0005509">
    <property type="term" value="F:calcium ion binding"/>
    <property type="evidence" value="ECO:0007669"/>
    <property type="project" value="InterPro"/>
</dbReference>
<organism evidence="3 4">
    <name type="scientific">Phenylobacterium soli</name>
    <dbReference type="NCBI Taxonomy" id="2170551"/>
    <lineage>
        <taxon>Bacteria</taxon>
        <taxon>Pseudomonadati</taxon>
        <taxon>Pseudomonadota</taxon>
        <taxon>Alphaproteobacteria</taxon>
        <taxon>Caulobacterales</taxon>
        <taxon>Caulobacteraceae</taxon>
        <taxon>Phenylobacterium</taxon>
    </lineage>
</organism>
<dbReference type="Proteomes" id="UP000249254">
    <property type="component" value="Unassembled WGS sequence"/>
</dbReference>
<dbReference type="AlphaFoldDB" id="A0A328AQJ7"/>
<dbReference type="RefSeq" id="WP_111528936.1">
    <property type="nucleotide sequence ID" value="NZ_JBHRSG010000003.1"/>
</dbReference>
<dbReference type="EMBL" id="QFYQ01000001">
    <property type="protein sequence ID" value="RAK55188.1"/>
    <property type="molecule type" value="Genomic_DNA"/>
</dbReference>
<dbReference type="Gene3D" id="2.150.10.10">
    <property type="entry name" value="Serralysin-like metalloprotease, C-terminal"/>
    <property type="match status" value="1"/>
</dbReference>
<dbReference type="PANTHER" id="PTHR38340:SF1">
    <property type="entry name" value="S-LAYER PROTEIN"/>
    <property type="match status" value="1"/>
</dbReference>
<dbReference type="PRINTS" id="PR00313">
    <property type="entry name" value="CABNDNGRPT"/>
</dbReference>
<reference evidence="4" key="1">
    <citation type="submission" date="2018-05" db="EMBL/GenBank/DDBJ databases">
        <authorList>
            <person name="Li X."/>
        </authorList>
    </citation>
    <scope>NUCLEOTIDE SEQUENCE [LARGE SCALE GENOMIC DNA]</scope>
    <source>
        <strain evidence="4">LX32</strain>
    </source>
</reference>
<keyword evidence="4" id="KW-1185">Reference proteome</keyword>
<name>A0A328AQJ7_9CAUL</name>
<comment type="subcellular location">
    <subcellularLocation>
        <location evidence="1">Secreted</location>
    </subcellularLocation>
</comment>
<dbReference type="GO" id="GO:0005576">
    <property type="term" value="C:extracellular region"/>
    <property type="evidence" value="ECO:0007669"/>
    <property type="project" value="UniProtKB-SubCell"/>
</dbReference>
<gene>
    <name evidence="3" type="ORF">DJ017_11980</name>
</gene>
<evidence type="ECO:0008006" key="5">
    <source>
        <dbReference type="Google" id="ProtNLM"/>
    </source>
</evidence>
<evidence type="ECO:0000256" key="1">
    <source>
        <dbReference type="ARBA" id="ARBA00004613"/>
    </source>
</evidence>
<dbReference type="PANTHER" id="PTHR38340">
    <property type="entry name" value="S-LAYER PROTEIN"/>
    <property type="match status" value="1"/>
</dbReference>
<accession>A0A328AQJ7</accession>
<dbReference type="OrthoDB" id="7175628at2"/>
<dbReference type="InterPro" id="IPR050557">
    <property type="entry name" value="RTX_toxin/Mannuronan_C5-epim"/>
</dbReference>
<evidence type="ECO:0000313" key="3">
    <source>
        <dbReference type="EMBL" id="RAK55188.1"/>
    </source>
</evidence>
<dbReference type="SUPFAM" id="SSF51120">
    <property type="entry name" value="beta-Roll"/>
    <property type="match status" value="1"/>
</dbReference>
<dbReference type="InterPro" id="IPR001343">
    <property type="entry name" value="Hemolysn_Ca-bd"/>
</dbReference>
<protein>
    <recommendedName>
        <fullName evidence="5">Calcium-binding protein</fullName>
    </recommendedName>
</protein>
<comment type="caution">
    <text evidence="3">The sequence shown here is derived from an EMBL/GenBank/DDBJ whole genome shotgun (WGS) entry which is preliminary data.</text>
</comment>
<keyword evidence="2" id="KW-0964">Secreted</keyword>
<evidence type="ECO:0000256" key="2">
    <source>
        <dbReference type="ARBA" id="ARBA00022525"/>
    </source>
</evidence>
<dbReference type="PROSITE" id="PS00330">
    <property type="entry name" value="HEMOLYSIN_CALCIUM"/>
    <property type="match status" value="3"/>
</dbReference>
<sequence>MPLTSDHPPVGVADSFTFTADAAAQLSTGLGPDGQLIDILANDTDPDLGDAAHFWLLDWTQPVDETGAAIGNLSITATDDGRQALSFFSDNPDLQVGTHTITFAYRVADQWASQGDSSTWPYSVSQWTTVTITVTGNATPGETICGGNHPQVITGGAGNDNLCGGNSGDTLIGAAGADTVSGENGKDSLSGGAGNDNLFGGNGADTLNGGLGDDTLSGGNGPDVFVFDAGFGHDKITDFDTRTDTISVDHNMWGVWESVQSHAVQAGSDVVLTSLDGLNTLTLVGVSLKSLSASDFLFT</sequence>
<dbReference type="Pfam" id="PF00353">
    <property type="entry name" value="HemolysinCabind"/>
    <property type="match status" value="2"/>
</dbReference>
<proteinExistence type="predicted"/>
<dbReference type="InterPro" id="IPR018511">
    <property type="entry name" value="Hemolysin-typ_Ca-bd_CS"/>
</dbReference>
<dbReference type="InterPro" id="IPR011049">
    <property type="entry name" value="Serralysin-like_metalloprot_C"/>
</dbReference>